<protein>
    <recommendedName>
        <fullName evidence="4">TraB/GumN family protein</fullName>
    </recommendedName>
</protein>
<dbReference type="InterPro" id="IPR002816">
    <property type="entry name" value="TraB/PrgY/GumN_fam"/>
</dbReference>
<evidence type="ECO:0000313" key="3">
    <source>
        <dbReference type="Proteomes" id="UP000011682"/>
    </source>
</evidence>
<dbReference type="EMBL" id="ANAH02000001">
    <property type="protein sequence ID" value="EPX64838.1"/>
    <property type="molecule type" value="Genomic_DNA"/>
</dbReference>
<keyword evidence="3" id="KW-1185">Reference proteome</keyword>
<evidence type="ECO:0000313" key="2">
    <source>
        <dbReference type="EMBL" id="EPX64838.1"/>
    </source>
</evidence>
<dbReference type="PANTHER" id="PTHR40590">
    <property type="entry name" value="CYTOPLASMIC PROTEIN-RELATED"/>
    <property type="match status" value="1"/>
</dbReference>
<evidence type="ECO:0008006" key="4">
    <source>
        <dbReference type="Google" id="ProtNLM"/>
    </source>
</evidence>
<dbReference type="eggNOG" id="COG3735">
    <property type="taxonomic scope" value="Bacteria"/>
</dbReference>
<reference evidence="2" key="1">
    <citation type="submission" date="2013-05" db="EMBL/GenBank/DDBJ databases">
        <title>Genome assembly of Cystobacter fuscus DSM 2262.</title>
        <authorList>
            <person name="Sharma G."/>
            <person name="Khatri I."/>
            <person name="Kaur C."/>
            <person name="Mayilraj S."/>
            <person name="Subramanian S."/>
        </authorList>
    </citation>
    <scope>NUCLEOTIDE SEQUENCE [LARGE SCALE GENOMIC DNA]</scope>
    <source>
        <strain evidence="2">DSM 2262</strain>
    </source>
</reference>
<evidence type="ECO:0000256" key="1">
    <source>
        <dbReference type="SAM" id="SignalP"/>
    </source>
</evidence>
<dbReference type="PANTHER" id="PTHR40590:SF1">
    <property type="entry name" value="CYTOPLASMIC PROTEIN"/>
    <property type="match status" value="1"/>
</dbReference>
<feature type="signal peptide" evidence="1">
    <location>
        <begin position="1"/>
        <end position="27"/>
    </location>
</feature>
<gene>
    <name evidence="2" type="ORF">D187_000260</name>
</gene>
<feature type="chain" id="PRO_5004568430" description="TraB/GumN family protein" evidence="1">
    <location>
        <begin position="28"/>
        <end position="308"/>
    </location>
</feature>
<dbReference type="RefSeq" id="WP_002622084.1">
    <property type="nucleotide sequence ID" value="NZ_ANAH02000001.1"/>
</dbReference>
<dbReference type="CDD" id="cd14789">
    <property type="entry name" value="Tiki"/>
    <property type="match status" value="1"/>
</dbReference>
<dbReference type="InterPro" id="IPR047111">
    <property type="entry name" value="YbaP-like"/>
</dbReference>
<keyword evidence="1" id="KW-0732">Signal</keyword>
<organism evidence="2 3">
    <name type="scientific">Cystobacter fuscus (strain ATCC 25194 / DSM 2262 / NBRC 100088 / M29)</name>
    <dbReference type="NCBI Taxonomy" id="1242864"/>
    <lineage>
        <taxon>Bacteria</taxon>
        <taxon>Pseudomonadati</taxon>
        <taxon>Myxococcota</taxon>
        <taxon>Myxococcia</taxon>
        <taxon>Myxococcales</taxon>
        <taxon>Cystobacterineae</taxon>
        <taxon>Archangiaceae</taxon>
        <taxon>Cystobacter</taxon>
    </lineage>
</organism>
<comment type="caution">
    <text evidence="2">The sequence shown here is derived from an EMBL/GenBank/DDBJ whole genome shotgun (WGS) entry which is preliminary data.</text>
</comment>
<dbReference type="AlphaFoldDB" id="S9R727"/>
<dbReference type="Pfam" id="PF01963">
    <property type="entry name" value="TraB_PrgY_gumN"/>
    <property type="match status" value="1"/>
</dbReference>
<dbReference type="Proteomes" id="UP000011682">
    <property type="component" value="Unassembled WGS sequence"/>
</dbReference>
<proteinExistence type="predicted"/>
<sequence length="308" mass="33523">MRPLRFPLLLVALLATACATTSAQAPAAVAQPPAFLWEVTRPGAPDKPLYLTGSIHLGLPGQFTFPPSLEAALARSQALVVELDPDKAQANAKETQKLVLRLGTYAPPDGLQAHLSEETRSRLPELLAKVGLPPAAVERMRPWLLYITLSVLELQRAGYSEAGGIDRLLLAKARDTKRIVELETMEGQLGMLASLPDPVQELMLREMIEQSPLTAVNMARMSTAWEGGNPSALADLLFTQAKEPAFQPFYEALFYTRNRRMADKLAGLVDAPETHFVVVGAGHLVGPEGLLALLERAGFQVRQLPREP</sequence>
<name>S9R727_CYSF2</name>
<accession>S9R727</accession>
<dbReference type="PROSITE" id="PS51257">
    <property type="entry name" value="PROKAR_LIPOPROTEIN"/>
    <property type="match status" value="1"/>
</dbReference>